<dbReference type="PANTHER" id="PTHR43177:SF3">
    <property type="entry name" value="PROTEIN NRFC HOMOLOG"/>
    <property type="match status" value="1"/>
</dbReference>
<dbReference type="GO" id="GO:0046872">
    <property type="term" value="F:metal ion binding"/>
    <property type="evidence" value="ECO:0007669"/>
    <property type="project" value="UniProtKB-KW"/>
</dbReference>
<keyword evidence="3" id="KW-0408">Iron</keyword>
<gene>
    <name evidence="7" type="ORF">SAMN02745165_02860</name>
</gene>
<keyword evidence="1" id="KW-0004">4Fe-4S</keyword>
<dbReference type="InterPro" id="IPR017900">
    <property type="entry name" value="4Fe4S_Fe_S_CS"/>
</dbReference>
<dbReference type="STRING" id="1122189.SAMN02745165_02860"/>
<dbReference type="PROSITE" id="PS51318">
    <property type="entry name" value="TAT"/>
    <property type="match status" value="1"/>
</dbReference>
<feature type="domain" description="4Fe-4S ferredoxin-type" evidence="6">
    <location>
        <begin position="46"/>
        <end position="65"/>
    </location>
</feature>
<keyword evidence="5" id="KW-0472">Membrane</keyword>
<evidence type="ECO:0000256" key="1">
    <source>
        <dbReference type="ARBA" id="ARBA00022485"/>
    </source>
</evidence>
<dbReference type="Pfam" id="PF13247">
    <property type="entry name" value="Fer4_11"/>
    <property type="match status" value="1"/>
</dbReference>
<dbReference type="InterPro" id="IPR017896">
    <property type="entry name" value="4Fe4S_Fe-S-bd"/>
</dbReference>
<evidence type="ECO:0000259" key="6">
    <source>
        <dbReference type="PROSITE" id="PS51379"/>
    </source>
</evidence>
<dbReference type="InterPro" id="IPR050954">
    <property type="entry name" value="ET_IronSulfur_Cluster-Binding"/>
</dbReference>
<dbReference type="Proteomes" id="UP000184171">
    <property type="component" value="Unassembled WGS sequence"/>
</dbReference>
<dbReference type="Gene3D" id="3.30.70.20">
    <property type="match status" value="2"/>
</dbReference>
<accession>A0A1M6L468</accession>
<dbReference type="CDD" id="cd10550">
    <property type="entry name" value="DMSOR_beta_like"/>
    <property type="match status" value="1"/>
</dbReference>
<proteinExistence type="predicted"/>
<organism evidence="7 8">
    <name type="scientific">Malonomonas rubra DSM 5091</name>
    <dbReference type="NCBI Taxonomy" id="1122189"/>
    <lineage>
        <taxon>Bacteria</taxon>
        <taxon>Pseudomonadati</taxon>
        <taxon>Thermodesulfobacteriota</taxon>
        <taxon>Desulfuromonadia</taxon>
        <taxon>Desulfuromonadales</taxon>
        <taxon>Geopsychrobacteraceae</taxon>
        <taxon>Malonomonas</taxon>
    </lineage>
</organism>
<dbReference type="InterPro" id="IPR006311">
    <property type="entry name" value="TAT_signal"/>
</dbReference>
<keyword evidence="2" id="KW-0479">Metal-binding</keyword>
<dbReference type="SUPFAM" id="SSF54862">
    <property type="entry name" value="4Fe-4S ferredoxins"/>
    <property type="match status" value="1"/>
</dbReference>
<evidence type="ECO:0000256" key="5">
    <source>
        <dbReference type="SAM" id="Phobius"/>
    </source>
</evidence>
<dbReference type="AlphaFoldDB" id="A0A1M6L468"/>
<sequence length="227" mass="24496">MNEDKTEPASSINRRQFIIASGALGAAVLLPGGLLAIPNSIPDSKGFLLIDLKKCQGCGTCMMSCALAHSGEASYSLARIQIQQDSFTNWPDDVSMAVCHQCQDAPCVAVCPVRPVKANKPNPSEGNVRMIDPALCIGCKLCLVRCPFTPGRIQWNVEEQHSQKCDLCIDTPYLAEKGGPGGMQTCVRVCPVEAISFTTEMPDQSDEDSYTVNLRGRAWAKLGMTTK</sequence>
<evidence type="ECO:0000313" key="8">
    <source>
        <dbReference type="Proteomes" id="UP000184171"/>
    </source>
</evidence>
<dbReference type="PROSITE" id="PS00198">
    <property type="entry name" value="4FE4S_FER_1"/>
    <property type="match status" value="1"/>
</dbReference>
<feature type="transmembrane region" description="Helical" evidence="5">
    <location>
        <begin position="17"/>
        <end position="37"/>
    </location>
</feature>
<reference evidence="7 8" key="1">
    <citation type="submission" date="2016-11" db="EMBL/GenBank/DDBJ databases">
        <authorList>
            <person name="Jaros S."/>
            <person name="Januszkiewicz K."/>
            <person name="Wedrychowicz H."/>
        </authorList>
    </citation>
    <scope>NUCLEOTIDE SEQUENCE [LARGE SCALE GENOMIC DNA]</scope>
    <source>
        <strain evidence="7 8">DSM 5091</strain>
    </source>
</reference>
<dbReference type="RefSeq" id="WP_072909423.1">
    <property type="nucleotide sequence ID" value="NZ_FQZT01000012.1"/>
</dbReference>
<evidence type="ECO:0000313" key="7">
    <source>
        <dbReference type="EMBL" id="SHJ65953.1"/>
    </source>
</evidence>
<keyword evidence="5" id="KW-1133">Transmembrane helix</keyword>
<dbReference type="GO" id="GO:0051539">
    <property type="term" value="F:4 iron, 4 sulfur cluster binding"/>
    <property type="evidence" value="ECO:0007669"/>
    <property type="project" value="UniProtKB-KW"/>
</dbReference>
<dbReference type="OrthoDB" id="9789030at2"/>
<evidence type="ECO:0000256" key="2">
    <source>
        <dbReference type="ARBA" id="ARBA00022723"/>
    </source>
</evidence>
<dbReference type="PANTHER" id="PTHR43177">
    <property type="entry name" value="PROTEIN NRFC"/>
    <property type="match status" value="1"/>
</dbReference>
<dbReference type="EMBL" id="FQZT01000012">
    <property type="protein sequence ID" value="SHJ65953.1"/>
    <property type="molecule type" value="Genomic_DNA"/>
</dbReference>
<keyword evidence="8" id="KW-1185">Reference proteome</keyword>
<evidence type="ECO:0000256" key="4">
    <source>
        <dbReference type="ARBA" id="ARBA00023014"/>
    </source>
</evidence>
<keyword evidence="4" id="KW-0411">Iron-sulfur</keyword>
<feature type="domain" description="4Fe-4S ferredoxin-type" evidence="6">
    <location>
        <begin position="127"/>
        <end position="158"/>
    </location>
</feature>
<keyword evidence="5" id="KW-0812">Transmembrane</keyword>
<protein>
    <submittedName>
        <fullName evidence="7">Fe-S-cluster-containing dehydrogenase component</fullName>
    </submittedName>
</protein>
<name>A0A1M6L468_MALRU</name>
<dbReference type="PROSITE" id="PS51379">
    <property type="entry name" value="4FE4S_FER_2"/>
    <property type="match status" value="2"/>
</dbReference>
<evidence type="ECO:0000256" key="3">
    <source>
        <dbReference type="ARBA" id="ARBA00023004"/>
    </source>
</evidence>